<evidence type="ECO:0000313" key="3">
    <source>
        <dbReference type="Proteomes" id="UP001169985"/>
    </source>
</evidence>
<feature type="non-terminal residue" evidence="2">
    <location>
        <position position="67"/>
    </location>
</feature>
<dbReference type="AlphaFoldDB" id="A0AAW7LQZ4"/>
<sequence length="67" mass="7104">MKRVSQMTALALALGLACASSWAAETAQTLTLNQLQQKQGAAIDTRQSAFYNGWPQSLNGPSGHEPS</sequence>
<reference evidence="2" key="1">
    <citation type="journal article" date="2023" name="Antimicrob Resist Infect Control">
        <title>Sanitary installations and wastewater plumbing as reservoir for the long-term circulation and transmission of carbapenemase producing Citrobacter freundii clones in a hospital setting.</title>
        <authorList>
            <person name="Hamerlinck H."/>
            <person name="Aerssens A."/>
            <person name="Boelens J."/>
            <person name="Dehaene A."/>
            <person name="McMahon M."/>
            <person name="Messiaen A.S."/>
            <person name="Vandendriessche S."/>
            <person name="Velghe A."/>
            <person name="Leroux-Roels I."/>
            <person name="Verhasselt B."/>
        </authorList>
    </citation>
    <scope>NUCLEOTIDE SEQUENCE</scope>
    <source>
        <strain evidence="2">UZG-GERCF-220920-Env23</strain>
    </source>
</reference>
<accession>A0AAW7LQZ4</accession>
<name>A0AAW7LQZ4_9ENTR</name>
<gene>
    <name evidence="2" type="ORF">PEY55_02835</name>
</gene>
<organism evidence="2 3">
    <name type="scientific">Citrobacter portucalensis</name>
    <dbReference type="NCBI Taxonomy" id="1639133"/>
    <lineage>
        <taxon>Bacteria</taxon>
        <taxon>Pseudomonadati</taxon>
        <taxon>Pseudomonadota</taxon>
        <taxon>Gammaproteobacteria</taxon>
        <taxon>Enterobacterales</taxon>
        <taxon>Enterobacteriaceae</taxon>
        <taxon>Citrobacter</taxon>
        <taxon>Citrobacter freundii complex</taxon>
    </lineage>
</organism>
<dbReference type="Proteomes" id="UP001169985">
    <property type="component" value="Unassembled WGS sequence"/>
</dbReference>
<evidence type="ECO:0000313" key="2">
    <source>
        <dbReference type="EMBL" id="MDN4367213.1"/>
    </source>
</evidence>
<evidence type="ECO:0000256" key="1">
    <source>
        <dbReference type="SAM" id="SignalP"/>
    </source>
</evidence>
<dbReference type="EMBL" id="JAQIHS010000003">
    <property type="protein sequence ID" value="MDN4367213.1"/>
    <property type="molecule type" value="Genomic_DNA"/>
</dbReference>
<dbReference type="Gene3D" id="3.40.250.10">
    <property type="entry name" value="Rhodanese-like domain"/>
    <property type="match status" value="1"/>
</dbReference>
<proteinExistence type="predicted"/>
<keyword evidence="1" id="KW-0732">Signal</keyword>
<protein>
    <submittedName>
        <fullName evidence="2">Sulfurtransferase</fullName>
    </submittedName>
</protein>
<reference evidence="2" key="2">
    <citation type="submission" date="2023-01" db="EMBL/GenBank/DDBJ databases">
        <authorList>
            <person name="Hamerlinck H."/>
            <person name="Aerssens A."/>
            <person name="Boelens J."/>
            <person name="Messiaen A.-S."/>
            <person name="Vandendriessche S."/>
            <person name="Velghe A."/>
            <person name="Verhasselt B."/>
            <person name="Leroux-Roels I."/>
        </authorList>
    </citation>
    <scope>NUCLEOTIDE SEQUENCE</scope>
    <source>
        <strain evidence="2">UZG-GERCF-220920-Env23</strain>
    </source>
</reference>
<feature type="signal peptide" evidence="1">
    <location>
        <begin position="1"/>
        <end position="23"/>
    </location>
</feature>
<dbReference type="PROSITE" id="PS51257">
    <property type="entry name" value="PROKAR_LIPOPROTEIN"/>
    <property type="match status" value="1"/>
</dbReference>
<comment type="caution">
    <text evidence="2">The sequence shown here is derived from an EMBL/GenBank/DDBJ whole genome shotgun (WGS) entry which is preliminary data.</text>
</comment>
<dbReference type="InterPro" id="IPR036873">
    <property type="entry name" value="Rhodanese-like_dom_sf"/>
</dbReference>
<feature type="chain" id="PRO_5043846476" evidence="1">
    <location>
        <begin position="24"/>
        <end position="67"/>
    </location>
</feature>